<feature type="non-terminal residue" evidence="1">
    <location>
        <position position="1"/>
    </location>
</feature>
<sequence length="90" mass="10100">ALRCFLASLVSNASGAGGSVCHFAWLLVASALEGIVRPWYWIGAAARLKHWLRMNDNRSVWFWVPFSPLLPMNHCIQSMVLGDEKRKCAI</sequence>
<reference evidence="1" key="1">
    <citation type="submission" date="2016-11" db="EMBL/GenBank/DDBJ databases">
        <title>The genome sequence of Colletotrichum cuscutae.</title>
        <authorList>
            <person name="Baroncelli R."/>
        </authorList>
    </citation>
    <scope>NUCLEOTIDE SEQUENCE</scope>
    <source>
        <strain evidence="1">IMI 304802</strain>
    </source>
</reference>
<gene>
    <name evidence="1" type="ORF">CCUS01_02943</name>
</gene>
<organism evidence="1 2">
    <name type="scientific">Colletotrichum cuscutae</name>
    <dbReference type="NCBI Taxonomy" id="1209917"/>
    <lineage>
        <taxon>Eukaryota</taxon>
        <taxon>Fungi</taxon>
        <taxon>Dikarya</taxon>
        <taxon>Ascomycota</taxon>
        <taxon>Pezizomycotina</taxon>
        <taxon>Sordariomycetes</taxon>
        <taxon>Hypocreomycetidae</taxon>
        <taxon>Glomerellales</taxon>
        <taxon>Glomerellaceae</taxon>
        <taxon>Colletotrichum</taxon>
        <taxon>Colletotrichum acutatum species complex</taxon>
    </lineage>
</organism>
<accession>A0AAI9YAR3</accession>
<dbReference type="AlphaFoldDB" id="A0AAI9YAR3"/>
<evidence type="ECO:0000313" key="2">
    <source>
        <dbReference type="Proteomes" id="UP001239213"/>
    </source>
</evidence>
<proteinExistence type="predicted"/>
<name>A0AAI9YAR3_9PEZI</name>
<dbReference type="EMBL" id="MPDP01000024">
    <property type="protein sequence ID" value="KAK1493642.1"/>
    <property type="molecule type" value="Genomic_DNA"/>
</dbReference>
<keyword evidence="2" id="KW-1185">Reference proteome</keyword>
<evidence type="ECO:0000313" key="1">
    <source>
        <dbReference type="EMBL" id="KAK1493642.1"/>
    </source>
</evidence>
<protein>
    <submittedName>
        <fullName evidence="1">Uncharacterized protein</fullName>
    </submittedName>
</protein>
<dbReference type="Proteomes" id="UP001239213">
    <property type="component" value="Unassembled WGS sequence"/>
</dbReference>
<comment type="caution">
    <text evidence="1">The sequence shown here is derived from an EMBL/GenBank/DDBJ whole genome shotgun (WGS) entry which is preliminary data.</text>
</comment>